<keyword evidence="4 6" id="KW-0975">Bacterial flagellum</keyword>
<dbReference type="Proteomes" id="UP001626537">
    <property type="component" value="Chromosome"/>
</dbReference>
<feature type="domain" description="Flagellar basal-body/hook protein C-terminal" evidence="8">
    <location>
        <begin position="95"/>
        <end position="137"/>
    </location>
</feature>
<evidence type="ECO:0000256" key="6">
    <source>
        <dbReference type="RuleBase" id="RU362062"/>
    </source>
</evidence>
<dbReference type="RefSeq" id="WP_407347932.1">
    <property type="nucleotide sequence ID" value="NZ_CP136864.1"/>
</dbReference>
<dbReference type="InterPro" id="IPR001444">
    <property type="entry name" value="Flag_bb_rod_N"/>
</dbReference>
<evidence type="ECO:0000256" key="3">
    <source>
        <dbReference type="ARBA" id="ARBA00017941"/>
    </source>
</evidence>
<keyword evidence="9" id="KW-0969">Cilium</keyword>
<organism evidence="9 10">
    <name type="scientific">Congregibacter variabilis</name>
    <dbReference type="NCBI Taxonomy" id="3081200"/>
    <lineage>
        <taxon>Bacteria</taxon>
        <taxon>Pseudomonadati</taxon>
        <taxon>Pseudomonadota</taxon>
        <taxon>Gammaproteobacteria</taxon>
        <taxon>Cellvibrionales</taxon>
        <taxon>Halieaceae</taxon>
        <taxon>Congregibacter</taxon>
    </lineage>
</organism>
<dbReference type="Pfam" id="PF00460">
    <property type="entry name" value="Flg_bb_rod"/>
    <property type="match status" value="1"/>
</dbReference>
<accession>A0ABZ0I385</accession>
<name>A0ABZ0I385_9GAMM</name>
<comment type="subunit">
    <text evidence="5 6">The basal body constitutes a major portion of the flagellar organelle and consists of four rings (L,P,S, and M) mounted on a central rod. The rod consists of about 26 subunits of FlgG in the distal portion, and FlgB, FlgC and FlgF are thought to build up the proximal portion of the rod with about 6 subunits each.</text>
</comment>
<gene>
    <name evidence="9" type="primary">flgC</name>
    <name evidence="9" type="ORF">R0135_16085</name>
</gene>
<dbReference type="InterPro" id="IPR010930">
    <property type="entry name" value="Flg_bb/hook_C_dom"/>
</dbReference>
<protein>
    <recommendedName>
        <fullName evidence="3 6">Flagellar basal-body rod protein FlgC</fullName>
    </recommendedName>
</protein>
<evidence type="ECO:0000256" key="1">
    <source>
        <dbReference type="ARBA" id="ARBA00004117"/>
    </source>
</evidence>
<proteinExistence type="inferred from homology"/>
<comment type="subcellular location">
    <subcellularLocation>
        <location evidence="1 6">Bacterial flagellum basal body</location>
    </subcellularLocation>
</comment>
<comment type="similarity">
    <text evidence="2">Belongs to the flagella basal body rod proteins family.</text>
</comment>
<dbReference type="PANTHER" id="PTHR30435:SF2">
    <property type="entry name" value="FLAGELLAR BASAL-BODY ROD PROTEIN FLGC"/>
    <property type="match status" value="1"/>
</dbReference>
<sequence>MSLFDAISVAATSLDAQSTRLNTISSNLANANAVSSSAEETYRAQYPVFETMLNELRTGSGMDAVAGVRVSGITQSDLPAVREYVPTHPMADDEGFIYRPAINSVEEMANMMEASRSYQDSIEAMNTAKQLILRTLTLGR</sequence>
<evidence type="ECO:0000256" key="4">
    <source>
        <dbReference type="ARBA" id="ARBA00023143"/>
    </source>
</evidence>
<dbReference type="InterPro" id="IPR006299">
    <property type="entry name" value="FlgC"/>
</dbReference>
<keyword evidence="9" id="KW-0282">Flagellum</keyword>
<keyword evidence="9" id="KW-0966">Cell projection</keyword>
<evidence type="ECO:0000256" key="2">
    <source>
        <dbReference type="ARBA" id="ARBA00009677"/>
    </source>
</evidence>
<feature type="domain" description="Flagellar basal body rod protein N-terminal" evidence="7">
    <location>
        <begin position="8"/>
        <end position="32"/>
    </location>
</feature>
<dbReference type="PANTHER" id="PTHR30435">
    <property type="entry name" value="FLAGELLAR PROTEIN"/>
    <property type="match status" value="1"/>
</dbReference>
<evidence type="ECO:0000259" key="8">
    <source>
        <dbReference type="Pfam" id="PF06429"/>
    </source>
</evidence>
<dbReference type="EMBL" id="CP136864">
    <property type="protein sequence ID" value="WOJ93284.1"/>
    <property type="molecule type" value="Genomic_DNA"/>
</dbReference>
<evidence type="ECO:0000256" key="5">
    <source>
        <dbReference type="ARBA" id="ARBA00025933"/>
    </source>
</evidence>
<reference evidence="9 10" key="1">
    <citation type="submission" date="2023-10" db="EMBL/GenBank/DDBJ databases">
        <title>Two novel species belonging to the OM43/NOR5 clade.</title>
        <authorList>
            <person name="Park M."/>
        </authorList>
    </citation>
    <scope>NUCLEOTIDE SEQUENCE [LARGE SCALE GENOMIC DNA]</scope>
    <source>
        <strain evidence="9 10">IMCC43200</strain>
    </source>
</reference>
<dbReference type="NCBIfam" id="TIGR01395">
    <property type="entry name" value="FlgC"/>
    <property type="match status" value="1"/>
</dbReference>
<evidence type="ECO:0000259" key="7">
    <source>
        <dbReference type="Pfam" id="PF00460"/>
    </source>
</evidence>
<evidence type="ECO:0000313" key="9">
    <source>
        <dbReference type="EMBL" id="WOJ93284.1"/>
    </source>
</evidence>
<evidence type="ECO:0000313" key="10">
    <source>
        <dbReference type="Proteomes" id="UP001626537"/>
    </source>
</evidence>
<keyword evidence="10" id="KW-1185">Reference proteome</keyword>
<dbReference type="Pfam" id="PF06429">
    <property type="entry name" value="Flg_bbr_C"/>
    <property type="match status" value="1"/>
</dbReference>